<evidence type="ECO:0000256" key="7">
    <source>
        <dbReference type="ARBA" id="ARBA00022927"/>
    </source>
</evidence>
<keyword evidence="7" id="KW-0653">Protein transport</keyword>
<dbReference type="Pfam" id="PF10186">
    <property type="entry name" value="ATG14"/>
    <property type="match status" value="1"/>
</dbReference>
<evidence type="ECO:0000256" key="11">
    <source>
        <dbReference type="SAM" id="Coils"/>
    </source>
</evidence>
<dbReference type="InterPro" id="IPR018791">
    <property type="entry name" value="UV_resistance/autophagy_Atg14"/>
</dbReference>
<evidence type="ECO:0000313" key="12">
    <source>
        <dbReference type="EMBL" id="QGN14895.1"/>
    </source>
</evidence>
<evidence type="ECO:0000256" key="1">
    <source>
        <dbReference type="ARBA" id="ARBA00004148"/>
    </source>
</evidence>
<evidence type="ECO:0000256" key="5">
    <source>
        <dbReference type="ARBA" id="ARBA00022448"/>
    </source>
</evidence>
<organism evidence="12 13">
    <name type="scientific">Kluyveromyces marxianus</name>
    <name type="common">Yeast</name>
    <name type="synonym">Candida kefyr</name>
    <dbReference type="NCBI Taxonomy" id="4911"/>
    <lineage>
        <taxon>Eukaryota</taxon>
        <taxon>Fungi</taxon>
        <taxon>Dikarya</taxon>
        <taxon>Ascomycota</taxon>
        <taxon>Saccharomycotina</taxon>
        <taxon>Saccharomycetes</taxon>
        <taxon>Saccharomycetales</taxon>
        <taxon>Saccharomycetaceae</taxon>
        <taxon>Kluyveromyces</taxon>
    </lineage>
</organism>
<comment type="similarity">
    <text evidence="3">Belongs to the ATG14 family.</text>
</comment>
<keyword evidence="9 11" id="KW-0175">Coiled coil</keyword>
<comment type="subcellular location">
    <subcellularLocation>
        <location evidence="2">Preautophagosomal structure membrane</location>
        <topology evidence="2">Peripheral membrane protein</topology>
    </subcellularLocation>
    <subcellularLocation>
        <location evidence="1">Vacuole membrane</location>
        <topology evidence="1">Peripheral membrane protein</topology>
    </subcellularLocation>
</comment>
<evidence type="ECO:0000256" key="8">
    <source>
        <dbReference type="ARBA" id="ARBA00023006"/>
    </source>
</evidence>
<name>A0ABX6ERF6_KLUMA</name>
<evidence type="ECO:0000256" key="10">
    <source>
        <dbReference type="ARBA" id="ARBA00023136"/>
    </source>
</evidence>
<accession>A0ABX6ERF6</accession>
<keyword evidence="13" id="KW-1185">Reference proteome</keyword>
<dbReference type="EMBL" id="CP015055">
    <property type="protein sequence ID" value="QGN14895.1"/>
    <property type="molecule type" value="Genomic_DNA"/>
</dbReference>
<evidence type="ECO:0000256" key="2">
    <source>
        <dbReference type="ARBA" id="ARBA00004623"/>
    </source>
</evidence>
<evidence type="ECO:0000313" key="13">
    <source>
        <dbReference type="Proteomes" id="UP000422736"/>
    </source>
</evidence>
<gene>
    <name evidence="12" type="primary">ATG14</name>
    <name evidence="12" type="ORF">FIM1_1569</name>
</gene>
<keyword evidence="10" id="KW-0472">Membrane</keyword>
<dbReference type="PRINTS" id="PR02030">
    <property type="entry name" value="AUTOPHGYRP14"/>
</dbReference>
<protein>
    <recommendedName>
        <fullName evidence="4">Autophagy-related protein 14</fullName>
    </recommendedName>
</protein>
<sequence length="305" mass="35278">MIHCGICGKAKTADVQFICCHCINGSPAVLLRDKMNLLILRQEVEQLKTAVEDQLETGFAGEGQLGRQLQKLDIYNEKRRLIKLRQRLQLARNKVQLKRNKYNELLQIMSNNGYLEESTSATDSIDLEEQAAEESASLDTLSHILARNQKQLFAELCRWFRIRKSDEDDVFSYTIWGLPMVNLKNGSELDPSIMVSSMRYLQQYLQLAFRIWLFKAICDKPIENDRNIIENFTQLIYDTLDILRARKLVSKSVSIRDILIRYDLDGMIYHLSQNKYLSSLDDASNSYPPTMQNIKQLVMSMIPSI</sequence>
<feature type="coiled-coil region" evidence="11">
    <location>
        <begin position="37"/>
        <end position="101"/>
    </location>
</feature>
<evidence type="ECO:0000256" key="9">
    <source>
        <dbReference type="ARBA" id="ARBA00023054"/>
    </source>
</evidence>
<dbReference type="InterPro" id="IPR023261">
    <property type="entry name" value="Autophagy-related_protein_14"/>
</dbReference>
<keyword evidence="5" id="KW-0813">Transport</keyword>
<keyword evidence="8" id="KW-0072">Autophagy</keyword>
<evidence type="ECO:0000256" key="4">
    <source>
        <dbReference type="ARBA" id="ARBA00013807"/>
    </source>
</evidence>
<keyword evidence="6" id="KW-0926">Vacuole</keyword>
<evidence type="ECO:0000256" key="3">
    <source>
        <dbReference type="ARBA" id="ARBA00009574"/>
    </source>
</evidence>
<evidence type="ECO:0000256" key="6">
    <source>
        <dbReference type="ARBA" id="ARBA00022554"/>
    </source>
</evidence>
<proteinExistence type="inferred from homology"/>
<dbReference type="Proteomes" id="UP000422736">
    <property type="component" value="Chromosome 2"/>
</dbReference>
<reference evidence="12 13" key="1">
    <citation type="submission" date="2016-03" db="EMBL/GenBank/DDBJ databases">
        <title>How can Kluyveromyces marxianus grow so fast - potential evolutionary course in Saccharomyces Complex revealed by comparative genomics.</title>
        <authorList>
            <person name="Mo W."/>
            <person name="Lu W."/>
            <person name="Yang X."/>
            <person name="Qi J."/>
            <person name="Lv H."/>
        </authorList>
    </citation>
    <scope>NUCLEOTIDE SEQUENCE [LARGE SCALE GENOMIC DNA]</scope>
    <source>
        <strain evidence="12 13">FIM1</strain>
    </source>
</reference>